<keyword evidence="1" id="KW-0812">Transmembrane</keyword>
<protein>
    <submittedName>
        <fullName evidence="2">Uncharacterized protein</fullName>
    </submittedName>
</protein>
<evidence type="ECO:0000256" key="1">
    <source>
        <dbReference type="SAM" id="Phobius"/>
    </source>
</evidence>
<keyword evidence="3" id="KW-1185">Reference proteome</keyword>
<dbReference type="EMBL" id="JANAVB010006998">
    <property type="protein sequence ID" value="KAJ6843758.1"/>
    <property type="molecule type" value="Genomic_DNA"/>
</dbReference>
<comment type="caution">
    <text evidence="2">The sequence shown here is derived from an EMBL/GenBank/DDBJ whole genome shotgun (WGS) entry which is preliminary data.</text>
</comment>
<dbReference type="Proteomes" id="UP001140949">
    <property type="component" value="Unassembled WGS sequence"/>
</dbReference>
<organism evidence="2 3">
    <name type="scientific">Iris pallida</name>
    <name type="common">Sweet iris</name>
    <dbReference type="NCBI Taxonomy" id="29817"/>
    <lineage>
        <taxon>Eukaryota</taxon>
        <taxon>Viridiplantae</taxon>
        <taxon>Streptophyta</taxon>
        <taxon>Embryophyta</taxon>
        <taxon>Tracheophyta</taxon>
        <taxon>Spermatophyta</taxon>
        <taxon>Magnoliopsida</taxon>
        <taxon>Liliopsida</taxon>
        <taxon>Asparagales</taxon>
        <taxon>Iridaceae</taxon>
        <taxon>Iridoideae</taxon>
        <taxon>Irideae</taxon>
        <taxon>Iris</taxon>
    </lineage>
</organism>
<feature type="transmembrane region" description="Helical" evidence="1">
    <location>
        <begin position="16"/>
        <end position="37"/>
    </location>
</feature>
<keyword evidence="1" id="KW-1133">Transmembrane helix</keyword>
<proteinExistence type="predicted"/>
<dbReference type="AlphaFoldDB" id="A0AAX6HSJ4"/>
<evidence type="ECO:0000313" key="2">
    <source>
        <dbReference type="EMBL" id="KAJ6843758.1"/>
    </source>
</evidence>
<sequence length="91" mass="10715">MFLNHTKSSKQLRHSFSFLVSCSIKVLINLLCFLLFYEINVLLYFKLKSFETTVVSRSHFQNVGSLVKSCFENTKSKHQKKKILTCSQDWF</sequence>
<keyword evidence="1" id="KW-0472">Membrane</keyword>
<evidence type="ECO:0000313" key="3">
    <source>
        <dbReference type="Proteomes" id="UP001140949"/>
    </source>
</evidence>
<accession>A0AAX6HSJ4</accession>
<name>A0AAX6HSJ4_IRIPA</name>
<reference evidence="2" key="1">
    <citation type="journal article" date="2023" name="GigaByte">
        <title>Genome assembly of the bearded iris, Iris pallida Lam.</title>
        <authorList>
            <person name="Bruccoleri R.E."/>
            <person name="Oakeley E.J."/>
            <person name="Faust A.M.E."/>
            <person name="Altorfer M."/>
            <person name="Dessus-Babus S."/>
            <person name="Burckhardt D."/>
            <person name="Oertli M."/>
            <person name="Naumann U."/>
            <person name="Petersen F."/>
            <person name="Wong J."/>
        </authorList>
    </citation>
    <scope>NUCLEOTIDE SEQUENCE</scope>
    <source>
        <strain evidence="2">GSM-AAB239-AS_SAM_17_03QT</strain>
    </source>
</reference>
<gene>
    <name evidence="2" type="ORF">M6B38_117455</name>
</gene>
<reference evidence="2" key="2">
    <citation type="submission" date="2023-04" db="EMBL/GenBank/DDBJ databases">
        <authorList>
            <person name="Bruccoleri R.E."/>
            <person name="Oakeley E.J."/>
            <person name="Faust A.-M."/>
            <person name="Dessus-Babus S."/>
            <person name="Altorfer M."/>
            <person name="Burckhardt D."/>
            <person name="Oertli M."/>
            <person name="Naumann U."/>
            <person name="Petersen F."/>
            <person name="Wong J."/>
        </authorList>
    </citation>
    <scope>NUCLEOTIDE SEQUENCE</scope>
    <source>
        <strain evidence="2">GSM-AAB239-AS_SAM_17_03QT</strain>
        <tissue evidence="2">Leaf</tissue>
    </source>
</reference>